<dbReference type="PANTHER" id="PTHR43201">
    <property type="entry name" value="ACYL-COA SYNTHETASE"/>
    <property type="match status" value="1"/>
</dbReference>
<dbReference type="AlphaFoldDB" id="A0A411YLH5"/>
<dbReference type="KEGG" id="erz:ER308_12755"/>
<feature type="domain" description="AMP-dependent synthetase/ligase" evidence="3">
    <location>
        <begin position="4"/>
        <end position="253"/>
    </location>
</feature>
<dbReference type="OrthoDB" id="9803968at2"/>
<dbReference type="PANTHER" id="PTHR43201:SF8">
    <property type="entry name" value="ACYL-COA SYNTHETASE FAMILY MEMBER 3"/>
    <property type="match status" value="1"/>
</dbReference>
<comment type="similarity">
    <text evidence="1">Belongs to the ATP-dependent AMP-binding enzyme family.</text>
</comment>
<dbReference type="PROSITE" id="PS00455">
    <property type="entry name" value="AMP_BINDING"/>
    <property type="match status" value="1"/>
</dbReference>
<protein>
    <submittedName>
        <fullName evidence="5">AMP-dependent synthetase</fullName>
    </submittedName>
</protein>
<dbReference type="Proteomes" id="UP000291469">
    <property type="component" value="Chromosome"/>
</dbReference>
<feature type="domain" description="AMP-binding enzyme C-terminal" evidence="4">
    <location>
        <begin position="329"/>
        <end position="401"/>
    </location>
</feature>
<dbReference type="InterPro" id="IPR000873">
    <property type="entry name" value="AMP-dep_synth/lig_dom"/>
</dbReference>
<reference evidence="5 6" key="1">
    <citation type="submission" date="2019-01" db="EMBL/GenBank/DDBJ databases">
        <title>Egibacter rhizosphaerae EGI 80759T.</title>
        <authorList>
            <person name="Chen D.-D."/>
            <person name="Tian Y."/>
            <person name="Jiao J.-Y."/>
            <person name="Zhang X.-T."/>
            <person name="Zhang Y.-G."/>
            <person name="Zhang Y."/>
            <person name="Xiao M."/>
            <person name="Shu W.-S."/>
            <person name="Li W.-J."/>
        </authorList>
    </citation>
    <scope>NUCLEOTIDE SEQUENCE [LARGE SCALE GENOMIC DNA]</scope>
    <source>
        <strain evidence="5 6">EGI 80759</strain>
    </source>
</reference>
<proteinExistence type="inferred from homology"/>
<evidence type="ECO:0000256" key="2">
    <source>
        <dbReference type="SAM" id="MobiDB-lite"/>
    </source>
</evidence>
<dbReference type="EMBL" id="CP036402">
    <property type="protein sequence ID" value="QBI22021.1"/>
    <property type="molecule type" value="Genomic_DNA"/>
</dbReference>
<dbReference type="CDD" id="cd04433">
    <property type="entry name" value="AFD_class_I"/>
    <property type="match status" value="1"/>
</dbReference>
<evidence type="ECO:0000259" key="3">
    <source>
        <dbReference type="Pfam" id="PF00501"/>
    </source>
</evidence>
<dbReference type="GO" id="GO:0031956">
    <property type="term" value="F:medium-chain fatty acid-CoA ligase activity"/>
    <property type="evidence" value="ECO:0007669"/>
    <property type="project" value="TreeGrafter"/>
</dbReference>
<gene>
    <name evidence="5" type="ORF">ER308_12755</name>
</gene>
<dbReference type="InterPro" id="IPR025110">
    <property type="entry name" value="AMP-bd_C"/>
</dbReference>
<organism evidence="5 6">
    <name type="scientific">Egibacter rhizosphaerae</name>
    <dbReference type="NCBI Taxonomy" id="1670831"/>
    <lineage>
        <taxon>Bacteria</taxon>
        <taxon>Bacillati</taxon>
        <taxon>Actinomycetota</taxon>
        <taxon>Nitriliruptoria</taxon>
        <taxon>Egibacterales</taxon>
        <taxon>Egibacteraceae</taxon>
        <taxon>Egibacter</taxon>
    </lineage>
</organism>
<evidence type="ECO:0000259" key="4">
    <source>
        <dbReference type="Pfam" id="PF13193"/>
    </source>
</evidence>
<feature type="region of interest" description="Disordered" evidence="2">
    <location>
        <begin position="401"/>
        <end position="426"/>
    </location>
</feature>
<dbReference type="InterPro" id="IPR045851">
    <property type="entry name" value="AMP-bd_C_sf"/>
</dbReference>
<dbReference type="Gene3D" id="3.40.50.12780">
    <property type="entry name" value="N-terminal domain of ligase-like"/>
    <property type="match status" value="1"/>
</dbReference>
<dbReference type="Pfam" id="PF13193">
    <property type="entry name" value="AMP-binding_C"/>
    <property type="match status" value="1"/>
</dbReference>
<dbReference type="InterPro" id="IPR042099">
    <property type="entry name" value="ANL_N_sf"/>
</dbReference>
<accession>A0A411YLH5</accession>
<evidence type="ECO:0000313" key="6">
    <source>
        <dbReference type="Proteomes" id="UP000291469"/>
    </source>
</evidence>
<name>A0A411YLH5_9ACTN</name>
<dbReference type="GO" id="GO:0006631">
    <property type="term" value="P:fatty acid metabolic process"/>
    <property type="evidence" value="ECO:0007669"/>
    <property type="project" value="TreeGrafter"/>
</dbReference>
<dbReference type="Gene3D" id="3.30.300.30">
    <property type="match status" value="1"/>
</dbReference>
<dbReference type="SUPFAM" id="SSF56801">
    <property type="entry name" value="Acetyl-CoA synthetase-like"/>
    <property type="match status" value="1"/>
</dbReference>
<dbReference type="Pfam" id="PF00501">
    <property type="entry name" value="AMP-binding"/>
    <property type="match status" value="1"/>
</dbReference>
<dbReference type="InterPro" id="IPR020845">
    <property type="entry name" value="AMP-binding_CS"/>
</dbReference>
<sequence length="426" mass="44178">MARPGPALLPTVDAVWARGAAVLPIDPELAPPARDRLLATLRPRAVVEPPAAGTRPFAPPTPADVASSATIEWRAEAEPVPRGTALVVATSGSSGAPKGVRLSHRALRASVTAGLARLDSRPDDVWLACLPPHHVAGLLVLLRARALGAPVRIVAPFDPGEIARAPELARAPDVDPGEVARAPANRVALVPTMLSRLLDAGVDLSGYRTVLLGGAALPGEVRERAVAAGAPLVESYGMSETAGGCVYDGRPLDGVRVALDDTGRIHVTGPVLSDGYHLDPARTAEAFADGWFATGDRGRWDGDRLVVEGRLDAAVTTGGETVDVEAVAACLAAHPGIADAAAGGLPDPEWGERLVAWCVPTHRDLPTLEELRRHAAERLGRAAAPRDVVAVDAIPRTPLGKVRRDALPGPSGLDGTGRCAEPRAPR</sequence>
<evidence type="ECO:0000256" key="1">
    <source>
        <dbReference type="ARBA" id="ARBA00006432"/>
    </source>
</evidence>
<evidence type="ECO:0000313" key="5">
    <source>
        <dbReference type="EMBL" id="QBI22021.1"/>
    </source>
</evidence>
<keyword evidence="6" id="KW-1185">Reference proteome</keyword>